<dbReference type="AlphaFoldDB" id="A0A6J7FWI4"/>
<name>A0A6J7FWI4_9ZZZZ</name>
<keyword evidence="1" id="KW-0227">DNA damage</keyword>
<feature type="domain" description="Methylated-DNA-[protein]-cysteine S-methyltransferase DNA binding" evidence="3">
    <location>
        <begin position="243"/>
        <end position="302"/>
    </location>
</feature>
<dbReference type="InterPro" id="IPR011856">
    <property type="entry name" value="tRNA_endonuc-like_dom_sf"/>
</dbReference>
<reference evidence="4" key="1">
    <citation type="submission" date="2020-05" db="EMBL/GenBank/DDBJ databases">
        <authorList>
            <person name="Chiriac C."/>
            <person name="Salcher M."/>
            <person name="Ghai R."/>
            <person name="Kavagutti S V."/>
        </authorList>
    </citation>
    <scope>NUCLEOTIDE SEQUENCE</scope>
</reference>
<dbReference type="InterPro" id="IPR036217">
    <property type="entry name" value="MethylDNA_cys_MeTrfase_DNAb"/>
</dbReference>
<dbReference type="PANTHER" id="PTHR42942">
    <property type="entry name" value="6-O-METHYLGUANINE DNA METHYLTRANSFERASE"/>
    <property type="match status" value="1"/>
</dbReference>
<evidence type="ECO:0000313" key="4">
    <source>
        <dbReference type="EMBL" id="CAB4897635.1"/>
    </source>
</evidence>
<dbReference type="Pfam" id="PF01035">
    <property type="entry name" value="DNA_binding_1"/>
    <property type="match status" value="1"/>
</dbReference>
<dbReference type="InterPro" id="IPR014048">
    <property type="entry name" value="MethylDNA_cys_MeTrfase_DNA-bd"/>
</dbReference>
<evidence type="ECO:0000259" key="3">
    <source>
        <dbReference type="Pfam" id="PF01035"/>
    </source>
</evidence>
<sequence>MSGARNSFQLFSIGAQVSGSPTLITPETFQGLGAREVQELERWLKAKPEVIGEPLKVVGSQFAGFDGTLDRFDLLALDRDGKLVVIEIKRDGTSSGQDLQALRYAAYVSTLSAEQVVGLYRDYVAREDQRELTSAEARKELDDWVGDAGLEALDEDAVPRIVLVAAGFPVGVTNTVLWLTRNFEMDVTYVQVTPYRVAGEIVLAASVLIPLPEAADFEVRLKEKRRTARRRQGAGGTIDFDVVRAFIAAIPEGRWASYGDVAAAAGAPKGGQALGTWLSRNETDVPALVYRVLNRHGEVSDGWNAADPALPRTPQAVRECLAGEGVAFDEQGRARQDLRFTTDDWAASQPEPTP</sequence>
<dbReference type="Gene3D" id="3.40.1350.10">
    <property type="match status" value="1"/>
</dbReference>
<feature type="compositionally biased region" description="Basic and acidic residues" evidence="2">
    <location>
        <begin position="332"/>
        <end position="342"/>
    </location>
</feature>
<dbReference type="GO" id="GO:0003824">
    <property type="term" value="F:catalytic activity"/>
    <property type="evidence" value="ECO:0007669"/>
    <property type="project" value="InterPro"/>
</dbReference>
<evidence type="ECO:0000256" key="1">
    <source>
        <dbReference type="ARBA" id="ARBA00022763"/>
    </source>
</evidence>
<dbReference type="InterPro" id="IPR036388">
    <property type="entry name" value="WH-like_DNA-bd_sf"/>
</dbReference>
<dbReference type="SUPFAM" id="SSF46767">
    <property type="entry name" value="Methylated DNA-protein cysteine methyltransferase, C-terminal domain"/>
    <property type="match status" value="1"/>
</dbReference>
<dbReference type="GO" id="GO:0006281">
    <property type="term" value="P:DNA repair"/>
    <property type="evidence" value="ECO:0007669"/>
    <property type="project" value="InterPro"/>
</dbReference>
<proteinExistence type="predicted"/>
<dbReference type="InterPro" id="IPR052520">
    <property type="entry name" value="ATL_DNA_repair"/>
</dbReference>
<feature type="region of interest" description="Disordered" evidence="2">
    <location>
        <begin position="332"/>
        <end position="354"/>
    </location>
</feature>
<dbReference type="GO" id="GO:0003676">
    <property type="term" value="F:nucleic acid binding"/>
    <property type="evidence" value="ECO:0007669"/>
    <property type="project" value="InterPro"/>
</dbReference>
<dbReference type="EMBL" id="CAFBMK010000012">
    <property type="protein sequence ID" value="CAB4897635.1"/>
    <property type="molecule type" value="Genomic_DNA"/>
</dbReference>
<organism evidence="4">
    <name type="scientific">freshwater metagenome</name>
    <dbReference type="NCBI Taxonomy" id="449393"/>
    <lineage>
        <taxon>unclassified sequences</taxon>
        <taxon>metagenomes</taxon>
        <taxon>ecological metagenomes</taxon>
    </lineage>
</organism>
<gene>
    <name evidence="4" type="ORF">UFOPK3564_00391</name>
</gene>
<dbReference type="PANTHER" id="PTHR42942:SF1">
    <property type="entry name" value="ALKYLTRANSFERASE-LIKE PROTEIN 1"/>
    <property type="match status" value="1"/>
</dbReference>
<dbReference type="Gene3D" id="1.10.10.10">
    <property type="entry name" value="Winged helix-like DNA-binding domain superfamily/Winged helix DNA-binding domain"/>
    <property type="match status" value="1"/>
</dbReference>
<accession>A0A6J7FWI4</accession>
<protein>
    <submittedName>
        <fullName evidence="4">Unannotated protein</fullName>
    </submittedName>
</protein>
<evidence type="ECO:0000256" key="2">
    <source>
        <dbReference type="SAM" id="MobiDB-lite"/>
    </source>
</evidence>